<dbReference type="GO" id="GO:0010906">
    <property type="term" value="P:regulation of glucose metabolic process"/>
    <property type="evidence" value="ECO:0007669"/>
    <property type="project" value="TreeGrafter"/>
</dbReference>
<dbReference type="InterPro" id="IPR036784">
    <property type="entry name" value="AK/P_DHK_N_sf"/>
</dbReference>
<dbReference type="Proteomes" id="UP001056012">
    <property type="component" value="Chromosome 1"/>
</dbReference>
<dbReference type="InterPro" id="IPR039028">
    <property type="entry name" value="BCKD/PDK"/>
</dbReference>
<evidence type="ECO:0000256" key="8">
    <source>
        <dbReference type="SAM" id="MobiDB-lite"/>
    </source>
</evidence>
<feature type="region of interest" description="Disordered" evidence="8">
    <location>
        <begin position="990"/>
        <end position="1013"/>
    </location>
</feature>
<evidence type="ECO:0000313" key="11">
    <source>
        <dbReference type="Proteomes" id="UP001056012"/>
    </source>
</evidence>
<dbReference type="InterPro" id="IPR036890">
    <property type="entry name" value="HATPase_C_sf"/>
</dbReference>
<dbReference type="Gene3D" id="3.30.565.10">
    <property type="entry name" value="Histidine kinase-like ATPase, C-terminal domain"/>
    <property type="match status" value="1"/>
</dbReference>
<dbReference type="SUPFAM" id="SSF69012">
    <property type="entry name" value="alpha-ketoacid dehydrogenase kinase, N-terminal domain"/>
    <property type="match status" value="1"/>
</dbReference>
<reference evidence="10" key="1">
    <citation type="submission" date="2021-12" db="EMBL/GenBank/DDBJ databases">
        <title>Curvularia clavata genome.</title>
        <authorList>
            <person name="Cao Y."/>
        </authorList>
    </citation>
    <scope>NUCLEOTIDE SEQUENCE</scope>
    <source>
        <strain evidence="10">Yc1106</strain>
    </source>
</reference>
<evidence type="ECO:0000259" key="9">
    <source>
        <dbReference type="Pfam" id="PF10436"/>
    </source>
</evidence>
<feature type="region of interest" description="Disordered" evidence="8">
    <location>
        <begin position="370"/>
        <end position="399"/>
    </location>
</feature>
<dbReference type="PANTHER" id="PTHR11947:SF25">
    <property type="entry name" value="[PYRUVATE DEHYDROGENASE (ACETYL-TRANSFERRING)] KINASE 2, MITOCHONDRIAL"/>
    <property type="match status" value="1"/>
</dbReference>
<feature type="compositionally biased region" description="Polar residues" evidence="8">
    <location>
        <begin position="915"/>
        <end position="924"/>
    </location>
</feature>
<keyword evidence="2 7" id="KW-0808">Transferase</keyword>
<dbReference type="AlphaFoldDB" id="A0A9Q9DN96"/>
<dbReference type="GO" id="GO:0005524">
    <property type="term" value="F:ATP binding"/>
    <property type="evidence" value="ECO:0007669"/>
    <property type="project" value="UniProtKB-UniRule"/>
</dbReference>
<protein>
    <recommendedName>
        <fullName evidence="7">Protein-serine/threonine kinase</fullName>
        <ecNumber evidence="7">2.7.11.-</ecNumber>
    </recommendedName>
</protein>
<dbReference type="EC" id="2.7.11.-" evidence="7"/>
<proteinExistence type="inferred from homology"/>
<evidence type="ECO:0000256" key="7">
    <source>
        <dbReference type="RuleBase" id="RU366032"/>
    </source>
</evidence>
<dbReference type="Gene3D" id="1.20.140.20">
    <property type="entry name" value="Alpha-ketoacid/pyruvate dehydrogenase kinase, N-terminal domain"/>
    <property type="match status" value="1"/>
</dbReference>
<dbReference type="InterPro" id="IPR018955">
    <property type="entry name" value="BCDHK/PDK_N"/>
</dbReference>
<feature type="domain" description="Branched-chain alpha-ketoacid dehydrogenase kinase/Pyruvate dehydrogenase kinase N-terminal" evidence="9">
    <location>
        <begin position="61"/>
        <end position="227"/>
    </location>
</feature>
<evidence type="ECO:0000256" key="1">
    <source>
        <dbReference type="ARBA" id="ARBA00006155"/>
    </source>
</evidence>
<keyword evidence="4 7" id="KW-0418">Kinase</keyword>
<dbReference type="EMBL" id="CP089274">
    <property type="protein sequence ID" value="USP73072.1"/>
    <property type="molecule type" value="Genomic_DNA"/>
</dbReference>
<dbReference type="PANTHER" id="PTHR11947">
    <property type="entry name" value="PYRUVATE DEHYDROGENASE KINASE"/>
    <property type="match status" value="1"/>
</dbReference>
<name>A0A9Q9DN96_CURCL</name>
<dbReference type="SUPFAM" id="SSF55874">
    <property type="entry name" value="ATPase domain of HSP90 chaperone/DNA topoisomerase II/histidine kinase"/>
    <property type="match status" value="1"/>
</dbReference>
<dbReference type="Pfam" id="PF10436">
    <property type="entry name" value="BCDHK_Adom3"/>
    <property type="match status" value="1"/>
</dbReference>
<gene>
    <name evidence="10" type="ORF">yc1106_00346</name>
</gene>
<keyword evidence="6 7" id="KW-0496">Mitochondrion</keyword>
<evidence type="ECO:0000256" key="5">
    <source>
        <dbReference type="ARBA" id="ARBA00022840"/>
    </source>
</evidence>
<evidence type="ECO:0000313" key="10">
    <source>
        <dbReference type="EMBL" id="USP73072.1"/>
    </source>
</evidence>
<comment type="subcellular location">
    <subcellularLocation>
        <location evidence="7">Mitochondrion matrix</location>
    </subcellularLocation>
</comment>
<dbReference type="GO" id="GO:0004740">
    <property type="term" value="F:pyruvate dehydrogenase (acetyl-transferring) kinase activity"/>
    <property type="evidence" value="ECO:0007669"/>
    <property type="project" value="TreeGrafter"/>
</dbReference>
<feature type="compositionally biased region" description="Basic and acidic residues" evidence="8">
    <location>
        <begin position="381"/>
        <end position="392"/>
    </location>
</feature>
<keyword evidence="3 7" id="KW-0547">Nucleotide-binding</keyword>
<evidence type="ECO:0000256" key="2">
    <source>
        <dbReference type="ARBA" id="ARBA00022679"/>
    </source>
</evidence>
<keyword evidence="11" id="KW-1185">Reference proteome</keyword>
<comment type="similarity">
    <text evidence="1 7">Belongs to the PDK/BCKDK protein kinase family.</text>
</comment>
<organism evidence="10 11">
    <name type="scientific">Curvularia clavata</name>
    <dbReference type="NCBI Taxonomy" id="95742"/>
    <lineage>
        <taxon>Eukaryota</taxon>
        <taxon>Fungi</taxon>
        <taxon>Dikarya</taxon>
        <taxon>Ascomycota</taxon>
        <taxon>Pezizomycotina</taxon>
        <taxon>Dothideomycetes</taxon>
        <taxon>Pleosporomycetidae</taxon>
        <taxon>Pleosporales</taxon>
        <taxon>Pleosporineae</taxon>
        <taxon>Pleosporaceae</taxon>
        <taxon>Curvularia</taxon>
    </lineage>
</organism>
<evidence type="ECO:0000256" key="4">
    <source>
        <dbReference type="ARBA" id="ARBA00022777"/>
    </source>
</evidence>
<evidence type="ECO:0000256" key="3">
    <source>
        <dbReference type="ARBA" id="ARBA00022741"/>
    </source>
</evidence>
<evidence type="ECO:0000256" key="6">
    <source>
        <dbReference type="ARBA" id="ARBA00023128"/>
    </source>
</evidence>
<feature type="region of interest" description="Disordered" evidence="8">
    <location>
        <begin position="915"/>
        <end position="953"/>
    </location>
</feature>
<accession>A0A9Q9DN96</accession>
<dbReference type="GO" id="GO:0005759">
    <property type="term" value="C:mitochondrial matrix"/>
    <property type="evidence" value="ECO:0007669"/>
    <property type="project" value="UniProtKB-SubCell"/>
</dbReference>
<sequence length="1092" mass="124310">MILPKHALEIAAWRPYGSLRRLPRPVSLPRSQARAQQAAAVAPAWRPSSALDEWVQREARPISLRQLTFFGRTLTESRLLDSANYCRLELPTRLAHRLRDIQTLPYVVVANPHLAHVYESYLRAFERFRRIPEIRSLQDNEKYCKILEETLTEHATVIPRLATGVLEVRGLIKAEETDKFMTTMLRSRISRRVIAEQHLALTETFNLPWHFPQAQSPPQDQEAVGEIFLRCNAKEIVEDCGKTMQELIRRTYGPEVAVPEIKVYGHVDATFPYILTHLEYIIGELLRNSIQAVIEKPRSKNAKLPPIEVLICETSQHVIIRISDQGGGIPNEVLPYLWSFSKGPRREKRMENLARVPKLLGTLQELQVPGDESAAQIQQKSDTRSRYGDSGHHTGSLSSLTSRAPDLRLGIGLPMSRLYAEYWAGSLEIHSLEGYGVDAFLQISKLAPHCYCAIATEQYSMSAESLSPLHPCDHARGHAHPSPAITAITTDTRENQHLTDLLDQISFNVEMHGFASKGTLPHEMYHPRLRKSDVTQQAISHLDTISCWKGISLCQAAELAFWESWFHHCLIEQIEDCLKRSIVTQLSKRKVEDDASESPWNNNNYVEATAKFDSDHMDETTLLPCLIQSFLKDDPCLFHINLSCLFHDMIQLFYEVNDNWSTRIIPWSFDSGDVPRFVYNFLYVQDCFQNTPAGPCVFVNCSSDRFDFPFVDVTADVTWNPLVIEFRHVPAQIRPGAHYVIVPYREQIVEDPQQSEYKQYPSFTEYIVKKSTSKIQWDHRAALFRAQAPERVAIKDVPVSETIIQVTNITRFPDNVRFESTSRYVIKVNLIDTEELDTATDNNHSRNSLRLASCSFPRRRSYPLEPLVCQQGPTFSPVSLSELMAHPAPPLSTEQCQEEKFAKTPEIVEKMHNEYYTNPEVSGRSTKKRSNSLCKSETPSSERNRLSNAYSSGLDTELKRQKLDQTDVAGMKGVCFDRAMGTQCPTPPYTPITADSNDSDHPARLSSPVDMRASPSCHTRTGFKVLSQLSQRKIQCNYHEFEQTALRKLIDKPCVGDVSFERIFLGDSEAEDWHSSDLEGLNDEVNDIETEL</sequence>
<dbReference type="VEuPathDB" id="FungiDB:yc1106_00346"/>
<keyword evidence="5 7" id="KW-0067">ATP-binding</keyword>
<dbReference type="OrthoDB" id="407390at2759"/>